<dbReference type="Proteomes" id="UP000326903">
    <property type="component" value="Unassembled WGS sequence"/>
</dbReference>
<keyword evidence="1" id="KW-0472">Membrane</keyword>
<dbReference type="AlphaFoldDB" id="A0A5J5INR6"/>
<feature type="transmembrane region" description="Helical" evidence="1">
    <location>
        <begin position="36"/>
        <end position="53"/>
    </location>
</feature>
<accession>A0A5J5INR6</accession>
<sequence length="96" mass="10553">MATQQPTKKTTTTVKNVPVQTSSEENILFTKDNYKWMLIGLVIMAIGFFLMAGGKSGNPGAFNDKDIYSPMRITVAPILIVAGLLLEIFAIMKKTK</sequence>
<organism evidence="2 3">
    <name type="scientific">Ginsengibacter hankyongi</name>
    <dbReference type="NCBI Taxonomy" id="2607284"/>
    <lineage>
        <taxon>Bacteria</taxon>
        <taxon>Pseudomonadati</taxon>
        <taxon>Bacteroidota</taxon>
        <taxon>Chitinophagia</taxon>
        <taxon>Chitinophagales</taxon>
        <taxon>Chitinophagaceae</taxon>
        <taxon>Ginsengibacter</taxon>
    </lineage>
</organism>
<feature type="transmembrane region" description="Helical" evidence="1">
    <location>
        <begin position="73"/>
        <end position="92"/>
    </location>
</feature>
<reference evidence="2 3" key="1">
    <citation type="submission" date="2019-09" db="EMBL/GenBank/DDBJ databases">
        <title>Draft genome sequence of Ginsengibacter sp. BR5-29.</title>
        <authorList>
            <person name="Im W.-T."/>
        </authorList>
    </citation>
    <scope>NUCLEOTIDE SEQUENCE [LARGE SCALE GENOMIC DNA]</scope>
    <source>
        <strain evidence="2 3">BR5-29</strain>
    </source>
</reference>
<dbReference type="RefSeq" id="WP_150414297.1">
    <property type="nucleotide sequence ID" value="NZ_VYQF01000001.1"/>
</dbReference>
<name>A0A5J5INR6_9BACT</name>
<evidence type="ECO:0000313" key="2">
    <source>
        <dbReference type="EMBL" id="KAA9042168.1"/>
    </source>
</evidence>
<keyword evidence="1" id="KW-1133">Transmembrane helix</keyword>
<proteinExistence type="predicted"/>
<keyword evidence="3" id="KW-1185">Reference proteome</keyword>
<evidence type="ECO:0000256" key="1">
    <source>
        <dbReference type="SAM" id="Phobius"/>
    </source>
</evidence>
<comment type="caution">
    <text evidence="2">The sequence shown here is derived from an EMBL/GenBank/DDBJ whole genome shotgun (WGS) entry which is preliminary data.</text>
</comment>
<gene>
    <name evidence="2" type="ORF">FW778_09175</name>
</gene>
<dbReference type="Pfam" id="PF11297">
    <property type="entry name" value="DUF3098"/>
    <property type="match status" value="1"/>
</dbReference>
<keyword evidence="1" id="KW-0812">Transmembrane</keyword>
<protein>
    <submittedName>
        <fullName evidence="2">DUF3098 domain-containing protein</fullName>
    </submittedName>
</protein>
<dbReference type="EMBL" id="VYQF01000001">
    <property type="protein sequence ID" value="KAA9042168.1"/>
    <property type="molecule type" value="Genomic_DNA"/>
</dbReference>
<dbReference type="InterPro" id="IPR021448">
    <property type="entry name" value="DUF3098"/>
</dbReference>
<evidence type="ECO:0000313" key="3">
    <source>
        <dbReference type="Proteomes" id="UP000326903"/>
    </source>
</evidence>